<feature type="domain" description="Vacuolar sorting protein 39/Transforming growth factor beta receptor-associated zinc finger" evidence="2">
    <location>
        <begin position="189"/>
        <end position="223"/>
    </location>
</feature>
<dbReference type="PANTHER" id="PTHR12894:SF49">
    <property type="entry name" value="VAM6_VPS39-LIKE PROTEIN"/>
    <property type="match status" value="1"/>
</dbReference>
<dbReference type="InterPro" id="IPR019453">
    <property type="entry name" value="VPS39/TGFA1_Znf"/>
</dbReference>
<dbReference type="GO" id="GO:0005737">
    <property type="term" value="C:cytoplasm"/>
    <property type="evidence" value="ECO:0007669"/>
    <property type="project" value="TreeGrafter"/>
</dbReference>
<dbReference type="InterPro" id="IPR032914">
    <property type="entry name" value="Vam6/VPS39/TRAP1"/>
</dbReference>
<proteinExistence type="predicted"/>
<dbReference type="GO" id="GO:0006886">
    <property type="term" value="P:intracellular protein transport"/>
    <property type="evidence" value="ECO:0007669"/>
    <property type="project" value="UniProtKB-UniRule"/>
</dbReference>
<evidence type="ECO:0000256" key="1">
    <source>
        <dbReference type="PROSITE-ProRule" id="PRU01006"/>
    </source>
</evidence>
<reference evidence="4" key="1">
    <citation type="submission" date="2022-11" db="UniProtKB">
        <authorList>
            <consortium name="WormBaseParasite"/>
        </authorList>
    </citation>
    <scope>IDENTIFICATION</scope>
</reference>
<dbReference type="WBParaSite" id="nRc.2.0.1.t28234-RA">
    <property type="protein sequence ID" value="nRc.2.0.1.t28234-RA"/>
    <property type="gene ID" value="nRc.2.0.1.g28234"/>
</dbReference>
<dbReference type="InterPro" id="IPR000547">
    <property type="entry name" value="Clathrin_H-chain/VPS_repeat"/>
</dbReference>
<feature type="repeat" description="CHCR" evidence="1">
    <location>
        <begin position="1"/>
        <end position="103"/>
    </location>
</feature>
<evidence type="ECO:0000313" key="4">
    <source>
        <dbReference type="WBParaSite" id="nRc.2.0.1.t28234-RA"/>
    </source>
</evidence>
<dbReference type="GO" id="GO:0016020">
    <property type="term" value="C:membrane"/>
    <property type="evidence" value="ECO:0007669"/>
    <property type="project" value="TreeGrafter"/>
</dbReference>
<dbReference type="PROSITE" id="PS50236">
    <property type="entry name" value="CHCR"/>
    <property type="match status" value="1"/>
</dbReference>
<dbReference type="GO" id="GO:0006914">
    <property type="term" value="P:autophagy"/>
    <property type="evidence" value="ECO:0007669"/>
    <property type="project" value="TreeGrafter"/>
</dbReference>
<dbReference type="PANTHER" id="PTHR12894">
    <property type="entry name" value="CNH DOMAIN CONTAINING"/>
    <property type="match status" value="1"/>
</dbReference>
<dbReference type="Proteomes" id="UP000887565">
    <property type="component" value="Unplaced"/>
</dbReference>
<evidence type="ECO:0000259" key="2">
    <source>
        <dbReference type="Pfam" id="PF10367"/>
    </source>
</evidence>
<dbReference type="GO" id="GO:0034058">
    <property type="term" value="P:endosomal vesicle fusion"/>
    <property type="evidence" value="ECO:0007669"/>
    <property type="project" value="TreeGrafter"/>
</dbReference>
<dbReference type="Pfam" id="PF10367">
    <property type="entry name" value="zf-Vps39_C"/>
    <property type="match status" value="1"/>
</dbReference>
<organism evidence="3 4">
    <name type="scientific">Romanomermis culicivorax</name>
    <name type="common">Nematode worm</name>
    <dbReference type="NCBI Taxonomy" id="13658"/>
    <lineage>
        <taxon>Eukaryota</taxon>
        <taxon>Metazoa</taxon>
        <taxon>Ecdysozoa</taxon>
        <taxon>Nematoda</taxon>
        <taxon>Enoplea</taxon>
        <taxon>Dorylaimia</taxon>
        <taxon>Mermithida</taxon>
        <taxon>Mermithoidea</taxon>
        <taxon>Mermithidae</taxon>
        <taxon>Romanomermis</taxon>
    </lineage>
</organism>
<accession>A0A915JPQ1</accession>
<dbReference type="OMA" id="HEANVIR"/>
<protein>
    <recommendedName>
        <fullName evidence="2">Vacuolar sorting protein 39/Transforming growth factor beta receptor-associated zinc finger domain-containing protein</fullName>
    </recommendedName>
</protein>
<keyword evidence="3" id="KW-1185">Reference proteome</keyword>
<evidence type="ECO:0000313" key="3">
    <source>
        <dbReference type="Proteomes" id="UP000887565"/>
    </source>
</evidence>
<dbReference type="AlphaFoldDB" id="A0A915JPQ1"/>
<name>A0A915JPQ1_ROMCU</name>
<sequence length="227" mass="26583">MRRKLLNYLQLSSRFNAEAVLVELPDDVMHEERAILLEKAGRHYEAISVYTNILHDYKKAENYCLRYYQIEQKSDNRISTEETPNLFLCMLYSYVRPNEKKIGNLVLKNRLPNPRLALKVLQDYASKIDVPQAIELLPDDIKLSDLWISIRNVLRAITRKKDELQLRQSLLLSSLLMVETCKMNAQRTKINMTYDTDCSICKKRIGLSAFVYQTNKTIAHYYCLPSK</sequence>